<evidence type="ECO:0000256" key="2">
    <source>
        <dbReference type="HAMAP-Rule" id="MF_00122"/>
    </source>
</evidence>
<accession>A0A7C4RPF9</accession>
<dbReference type="Pfam" id="PF02686">
    <property type="entry name" value="GatC"/>
    <property type="match status" value="1"/>
</dbReference>
<dbReference type="EC" id="6.3.5.-" evidence="2"/>
<dbReference type="GO" id="GO:0050567">
    <property type="term" value="F:glutaminyl-tRNA synthase (glutamine-hydrolyzing) activity"/>
    <property type="evidence" value="ECO:0007669"/>
    <property type="project" value="UniProtKB-UniRule"/>
</dbReference>
<dbReference type="PANTHER" id="PTHR15004">
    <property type="entry name" value="GLUTAMYL-TRNA(GLN) AMIDOTRANSFERASE SUBUNIT C, MITOCHONDRIAL"/>
    <property type="match status" value="1"/>
</dbReference>
<dbReference type="GO" id="GO:0006412">
    <property type="term" value="P:translation"/>
    <property type="evidence" value="ECO:0007669"/>
    <property type="project" value="UniProtKB-UniRule"/>
</dbReference>
<name>A0A7C4RPF9_9BACT</name>
<dbReference type="InterPro" id="IPR036113">
    <property type="entry name" value="Asp/Glu-ADT_sf_sub_c"/>
</dbReference>
<comment type="catalytic activity">
    <reaction evidence="2">
        <text>L-glutamyl-tRNA(Gln) + L-glutamine + ATP + H2O = L-glutaminyl-tRNA(Gln) + L-glutamate + ADP + phosphate + H(+)</text>
        <dbReference type="Rhea" id="RHEA:17521"/>
        <dbReference type="Rhea" id="RHEA-COMP:9681"/>
        <dbReference type="Rhea" id="RHEA-COMP:9684"/>
        <dbReference type="ChEBI" id="CHEBI:15377"/>
        <dbReference type="ChEBI" id="CHEBI:15378"/>
        <dbReference type="ChEBI" id="CHEBI:29985"/>
        <dbReference type="ChEBI" id="CHEBI:30616"/>
        <dbReference type="ChEBI" id="CHEBI:43474"/>
        <dbReference type="ChEBI" id="CHEBI:58359"/>
        <dbReference type="ChEBI" id="CHEBI:78520"/>
        <dbReference type="ChEBI" id="CHEBI:78521"/>
        <dbReference type="ChEBI" id="CHEBI:456216"/>
    </reaction>
</comment>
<keyword evidence="1 2" id="KW-0067">ATP-binding</keyword>
<dbReference type="HAMAP" id="MF_00122">
    <property type="entry name" value="GatC"/>
    <property type="match status" value="1"/>
</dbReference>
<keyword evidence="2" id="KW-0648">Protein biosynthesis</keyword>
<dbReference type="AlphaFoldDB" id="A0A7C4RPF9"/>
<keyword evidence="2" id="KW-0436">Ligase</keyword>
<dbReference type="Gene3D" id="1.10.20.60">
    <property type="entry name" value="Glu-tRNAGln amidotransferase C subunit, N-terminal domain"/>
    <property type="match status" value="1"/>
</dbReference>
<dbReference type="GO" id="GO:0070681">
    <property type="term" value="P:glutaminyl-tRNAGln biosynthesis via transamidation"/>
    <property type="evidence" value="ECO:0007669"/>
    <property type="project" value="TreeGrafter"/>
</dbReference>
<dbReference type="SUPFAM" id="SSF141000">
    <property type="entry name" value="Glu-tRNAGln amidotransferase C subunit"/>
    <property type="match status" value="1"/>
</dbReference>
<organism evidence="3">
    <name type="scientific">Desulfatirhabdium butyrativorans</name>
    <dbReference type="NCBI Taxonomy" id="340467"/>
    <lineage>
        <taxon>Bacteria</taxon>
        <taxon>Pseudomonadati</taxon>
        <taxon>Thermodesulfobacteriota</taxon>
        <taxon>Desulfobacteria</taxon>
        <taxon>Desulfobacterales</taxon>
        <taxon>Desulfatirhabdiaceae</taxon>
        <taxon>Desulfatirhabdium</taxon>
    </lineage>
</organism>
<dbReference type="EMBL" id="DSUH01000009">
    <property type="protein sequence ID" value="HGU31271.1"/>
    <property type="molecule type" value="Genomic_DNA"/>
</dbReference>
<dbReference type="GO" id="GO:0016740">
    <property type="term" value="F:transferase activity"/>
    <property type="evidence" value="ECO:0007669"/>
    <property type="project" value="UniProtKB-KW"/>
</dbReference>
<gene>
    <name evidence="2 3" type="primary">gatC</name>
    <name evidence="3" type="ORF">ENS29_00270</name>
</gene>
<evidence type="ECO:0000313" key="3">
    <source>
        <dbReference type="EMBL" id="HGU31271.1"/>
    </source>
</evidence>
<comment type="catalytic activity">
    <reaction evidence="2">
        <text>L-aspartyl-tRNA(Asn) + L-glutamine + ATP + H2O = L-asparaginyl-tRNA(Asn) + L-glutamate + ADP + phosphate + 2 H(+)</text>
        <dbReference type="Rhea" id="RHEA:14513"/>
        <dbReference type="Rhea" id="RHEA-COMP:9674"/>
        <dbReference type="Rhea" id="RHEA-COMP:9677"/>
        <dbReference type="ChEBI" id="CHEBI:15377"/>
        <dbReference type="ChEBI" id="CHEBI:15378"/>
        <dbReference type="ChEBI" id="CHEBI:29985"/>
        <dbReference type="ChEBI" id="CHEBI:30616"/>
        <dbReference type="ChEBI" id="CHEBI:43474"/>
        <dbReference type="ChEBI" id="CHEBI:58359"/>
        <dbReference type="ChEBI" id="CHEBI:78515"/>
        <dbReference type="ChEBI" id="CHEBI:78516"/>
        <dbReference type="ChEBI" id="CHEBI:456216"/>
    </reaction>
</comment>
<dbReference type="PANTHER" id="PTHR15004:SF0">
    <property type="entry name" value="GLUTAMYL-TRNA(GLN) AMIDOTRANSFERASE SUBUNIT C, MITOCHONDRIAL"/>
    <property type="match status" value="1"/>
</dbReference>
<comment type="function">
    <text evidence="2">Allows the formation of correctly charged Asn-tRNA(Asn) or Gln-tRNA(Gln) through the transamidation of misacylated Asp-tRNA(Asn) or Glu-tRNA(Gln) in organisms which lack either or both of asparaginyl-tRNA or glutaminyl-tRNA synthetases. The reaction takes place in the presence of glutamine and ATP through an activated phospho-Asp-tRNA(Asn) or phospho-Glu-tRNA(Gln).</text>
</comment>
<sequence length="95" mass="10478">MSLTSETVLHVAQLARLELGDGDISTFARQMADILDYVDQLNRLDTTGIEPTFHVLPITNVFRDDTPASHLEREQALANAPDRDEGCFLVPIVVG</sequence>
<comment type="similarity">
    <text evidence="2">Belongs to the GatC family.</text>
</comment>
<dbReference type="NCBIfam" id="TIGR00135">
    <property type="entry name" value="gatC"/>
    <property type="match status" value="1"/>
</dbReference>
<proteinExistence type="inferred from homology"/>
<reference evidence="3" key="1">
    <citation type="journal article" date="2020" name="mSystems">
        <title>Genome- and Community-Level Interaction Insights into Carbon Utilization and Element Cycling Functions of Hydrothermarchaeota in Hydrothermal Sediment.</title>
        <authorList>
            <person name="Zhou Z."/>
            <person name="Liu Y."/>
            <person name="Xu W."/>
            <person name="Pan J."/>
            <person name="Luo Z.H."/>
            <person name="Li M."/>
        </authorList>
    </citation>
    <scope>NUCLEOTIDE SEQUENCE [LARGE SCALE GENOMIC DNA]</scope>
    <source>
        <strain evidence="3">SpSt-477</strain>
    </source>
</reference>
<protein>
    <recommendedName>
        <fullName evidence="2">Aspartyl/glutamyl-tRNA(Asn/Gln) amidotransferase subunit C</fullName>
        <shortName evidence="2">Asp/Glu-ADT subunit C</shortName>
        <ecNumber evidence="2">6.3.5.-</ecNumber>
    </recommendedName>
</protein>
<comment type="subunit">
    <text evidence="2">Heterotrimer of A, B and C subunits.</text>
</comment>
<keyword evidence="2" id="KW-0547">Nucleotide-binding</keyword>
<dbReference type="GO" id="GO:0005524">
    <property type="term" value="F:ATP binding"/>
    <property type="evidence" value="ECO:0007669"/>
    <property type="project" value="UniProtKB-KW"/>
</dbReference>
<comment type="caution">
    <text evidence="3">The sequence shown here is derived from an EMBL/GenBank/DDBJ whole genome shotgun (WGS) entry which is preliminary data.</text>
</comment>
<evidence type="ECO:0000256" key="1">
    <source>
        <dbReference type="ARBA" id="ARBA00022840"/>
    </source>
</evidence>
<keyword evidence="3" id="KW-0808">Transferase</keyword>
<dbReference type="InterPro" id="IPR003837">
    <property type="entry name" value="GatC"/>
</dbReference>
<dbReference type="GO" id="GO:0006450">
    <property type="term" value="P:regulation of translational fidelity"/>
    <property type="evidence" value="ECO:0007669"/>
    <property type="project" value="InterPro"/>
</dbReference>